<sequence length="409" mass="46358">MIQKHVCANGVRIIHEYMPHVRSVALGIWIQAGSKDEFEEEAGLAHFIEHMLFKGTTRRTAKTIAEEFDRIGGELNAFTSKEATCFHTTVLKEHADQALNILEDMLLHSRFDEEEIAKEKLVILEEIAMCEDTPDDEVHDQLWKAMYPNHPIGKPVLGTKQSVLSFTKWAIQNFMDRLYKPEHIVISIAGNYDETLIHSVDRLFGVFKSVDTNQRALMKTSPKFHAGLSVKEKDIEQAHLCLGFPSLSIQDERKYELAIVDCIIGGGMSSKLFQEVREEQGLAYSIYSYYSSYEETGSFIIYGGTSPENLGALRNTIQSVIQNLLSKGIRDEELENAKQYVITGFLLGLESTESRMSRNGHQELLLQSHRNVEEVVAKINGIKKLNVEKMIAYLFREEPAISIIKPPAH</sequence>
<dbReference type="GO" id="GO:0004222">
    <property type="term" value="F:metalloendopeptidase activity"/>
    <property type="evidence" value="ECO:0007669"/>
    <property type="project" value="InterPro"/>
</dbReference>
<dbReference type="FunFam" id="3.30.830.10:FF:000008">
    <property type="entry name" value="Mitochondrial-processing peptidase subunit beta"/>
    <property type="match status" value="1"/>
</dbReference>
<dbReference type="PANTHER" id="PTHR11851">
    <property type="entry name" value="METALLOPROTEASE"/>
    <property type="match status" value="1"/>
</dbReference>
<comment type="similarity">
    <text evidence="1 2">Belongs to the peptidase M16 family.</text>
</comment>
<evidence type="ECO:0000313" key="5">
    <source>
        <dbReference type="EMBL" id="SUJ01361.1"/>
    </source>
</evidence>
<evidence type="ECO:0000259" key="3">
    <source>
        <dbReference type="Pfam" id="PF00675"/>
    </source>
</evidence>
<evidence type="ECO:0000259" key="4">
    <source>
        <dbReference type="Pfam" id="PF05193"/>
    </source>
</evidence>
<dbReference type="InterPro" id="IPR011249">
    <property type="entry name" value="Metalloenz_LuxS/M16"/>
</dbReference>
<evidence type="ECO:0000256" key="2">
    <source>
        <dbReference type="RuleBase" id="RU004447"/>
    </source>
</evidence>
<dbReference type="InterPro" id="IPR050361">
    <property type="entry name" value="MPP/UQCRC_Complex"/>
</dbReference>
<feature type="domain" description="Peptidase M16 C-terminal" evidence="4">
    <location>
        <begin position="166"/>
        <end position="339"/>
    </location>
</feature>
<dbReference type="OrthoDB" id="9811314at2"/>
<dbReference type="EMBL" id="UGYZ01000002">
    <property type="protein sequence ID" value="SUJ01361.1"/>
    <property type="molecule type" value="Genomic_DNA"/>
</dbReference>
<proteinExistence type="inferred from homology"/>
<name>A0A380BHA2_SPOPA</name>
<evidence type="ECO:0000256" key="1">
    <source>
        <dbReference type="ARBA" id="ARBA00007261"/>
    </source>
</evidence>
<keyword evidence="6" id="KW-1185">Reference proteome</keyword>
<protein>
    <submittedName>
        <fullName evidence="5">Protease3</fullName>
    </submittedName>
</protein>
<keyword evidence="5" id="KW-0645">Protease</keyword>
<dbReference type="InterPro" id="IPR001431">
    <property type="entry name" value="Pept_M16_Zn_BS"/>
</dbReference>
<dbReference type="InterPro" id="IPR007863">
    <property type="entry name" value="Peptidase_M16_C"/>
</dbReference>
<dbReference type="InterPro" id="IPR011765">
    <property type="entry name" value="Pept_M16_N"/>
</dbReference>
<dbReference type="GO" id="GO:0006508">
    <property type="term" value="P:proteolysis"/>
    <property type="evidence" value="ECO:0007669"/>
    <property type="project" value="UniProtKB-KW"/>
</dbReference>
<dbReference type="RefSeq" id="WP_115360500.1">
    <property type="nucleotide sequence ID" value="NZ_CP038012.1"/>
</dbReference>
<dbReference type="PROSITE" id="PS00143">
    <property type="entry name" value="INSULINASE"/>
    <property type="match status" value="1"/>
</dbReference>
<feature type="domain" description="Peptidase M16 N-terminal" evidence="3">
    <location>
        <begin position="13"/>
        <end position="160"/>
    </location>
</feature>
<dbReference type="SUPFAM" id="SSF63411">
    <property type="entry name" value="LuxS/MPP-like metallohydrolase"/>
    <property type="match status" value="2"/>
</dbReference>
<dbReference type="Pfam" id="PF05193">
    <property type="entry name" value="Peptidase_M16_C"/>
    <property type="match status" value="1"/>
</dbReference>
<dbReference type="Pfam" id="PF00675">
    <property type="entry name" value="Peptidase_M16"/>
    <property type="match status" value="1"/>
</dbReference>
<dbReference type="Proteomes" id="UP000254519">
    <property type="component" value="Unassembled WGS sequence"/>
</dbReference>
<dbReference type="Gene3D" id="3.30.830.10">
    <property type="entry name" value="Metalloenzyme, LuxS/M16 peptidase-like"/>
    <property type="match status" value="2"/>
</dbReference>
<accession>A0A380BHA2</accession>
<organism evidence="5 6">
    <name type="scientific">Sporosarcina pasteurii</name>
    <name type="common">Bacillus pasteurii</name>
    <dbReference type="NCBI Taxonomy" id="1474"/>
    <lineage>
        <taxon>Bacteria</taxon>
        <taxon>Bacillati</taxon>
        <taxon>Bacillota</taxon>
        <taxon>Bacilli</taxon>
        <taxon>Bacillales</taxon>
        <taxon>Caryophanaceae</taxon>
        <taxon>Sporosarcina</taxon>
    </lineage>
</organism>
<dbReference type="PANTHER" id="PTHR11851:SF49">
    <property type="entry name" value="MITOCHONDRIAL-PROCESSING PEPTIDASE SUBUNIT ALPHA"/>
    <property type="match status" value="1"/>
</dbReference>
<dbReference type="GO" id="GO:0046872">
    <property type="term" value="F:metal ion binding"/>
    <property type="evidence" value="ECO:0007669"/>
    <property type="project" value="InterPro"/>
</dbReference>
<evidence type="ECO:0000313" key="6">
    <source>
        <dbReference type="Proteomes" id="UP000254519"/>
    </source>
</evidence>
<reference evidence="5 6" key="1">
    <citation type="submission" date="2018-06" db="EMBL/GenBank/DDBJ databases">
        <authorList>
            <consortium name="Pathogen Informatics"/>
            <person name="Doyle S."/>
        </authorList>
    </citation>
    <scope>NUCLEOTIDE SEQUENCE [LARGE SCALE GENOMIC DNA]</scope>
    <source>
        <strain evidence="6">ATCC 11859 / DSM 33 / NCIB 8841 / NCTC 4822</strain>
    </source>
</reference>
<dbReference type="AlphaFoldDB" id="A0A380BHA2"/>
<keyword evidence="5" id="KW-0378">Hydrolase</keyword>
<gene>
    <name evidence="5" type="ORF">NCTC4822_01094</name>
</gene>